<evidence type="ECO:0000313" key="3">
    <source>
        <dbReference type="Proteomes" id="UP000182508"/>
    </source>
</evidence>
<accession>A0A1G6CZL2</accession>
<dbReference type="Proteomes" id="UP000182508">
    <property type="component" value="Unassembled WGS sequence"/>
</dbReference>
<evidence type="ECO:0000313" key="2">
    <source>
        <dbReference type="EMBL" id="SDB38279.1"/>
    </source>
</evidence>
<gene>
    <name evidence="2" type="ORF">SAMN02910293_01889</name>
</gene>
<dbReference type="SUPFAM" id="SSF56219">
    <property type="entry name" value="DNase I-like"/>
    <property type="match status" value="1"/>
</dbReference>
<dbReference type="Gene3D" id="3.60.10.10">
    <property type="entry name" value="Endonuclease/exonuclease/phosphatase"/>
    <property type="match status" value="1"/>
</dbReference>
<dbReference type="InterPro" id="IPR051916">
    <property type="entry name" value="GPI-anchor_lipid_remodeler"/>
</dbReference>
<protein>
    <submittedName>
        <fullName evidence="2">Maltose 6'-phosphate phosphatase</fullName>
    </submittedName>
</protein>
<dbReference type="GO" id="GO:0006506">
    <property type="term" value="P:GPI anchor biosynthetic process"/>
    <property type="evidence" value="ECO:0007669"/>
    <property type="project" value="TreeGrafter"/>
</dbReference>
<dbReference type="EMBL" id="FMXP01000029">
    <property type="protein sequence ID" value="SDB38279.1"/>
    <property type="molecule type" value="Genomic_DNA"/>
</dbReference>
<dbReference type="STRING" id="439219.SAMN02910293_01889"/>
<name>A0A1G6CZL2_9STRE</name>
<dbReference type="eggNOG" id="COG3568">
    <property type="taxonomic scope" value="Bacteria"/>
</dbReference>
<dbReference type="GO" id="GO:0016020">
    <property type="term" value="C:membrane"/>
    <property type="evidence" value="ECO:0007669"/>
    <property type="project" value="GOC"/>
</dbReference>
<dbReference type="PANTHER" id="PTHR14859">
    <property type="entry name" value="CALCOFLUOR WHITE HYPERSENSITIVE PROTEIN PRECURSOR"/>
    <property type="match status" value="1"/>
</dbReference>
<dbReference type="PANTHER" id="PTHR14859:SF1">
    <property type="entry name" value="PGAP2-INTERACTING PROTEIN"/>
    <property type="match status" value="1"/>
</dbReference>
<proteinExistence type="predicted"/>
<organism evidence="2 3">
    <name type="scientific">Streptococcus henryi</name>
    <dbReference type="NCBI Taxonomy" id="439219"/>
    <lineage>
        <taxon>Bacteria</taxon>
        <taxon>Bacillati</taxon>
        <taxon>Bacillota</taxon>
        <taxon>Bacilli</taxon>
        <taxon>Lactobacillales</taxon>
        <taxon>Streptococcaceae</taxon>
        <taxon>Streptococcus</taxon>
    </lineage>
</organism>
<dbReference type="Pfam" id="PF03372">
    <property type="entry name" value="Exo_endo_phos"/>
    <property type="match status" value="1"/>
</dbReference>
<keyword evidence="3" id="KW-1185">Reference proteome</keyword>
<sequence length="272" mass="30599">MTAKFLTLNTHSWREVNALKKLFDLGEHILEEKCDVICLQEINQGIGSELAQVASNYQELPNSPALTKDNFALQLVQYLKTQGKTYYWTWAYNHIGYDRYHEGIAILSKSPIQARDVLISETDDETNFNTRRAILAETEVDGKSVTVVGVHMSWLGKGFETEWPRLEDALRDAKTPIVLIGAFNNPTDDVGYQMILDSPLNLQDSHAVAEKVKGRHTIIEDIDGWEDNKQSLKVDHIFATQDVHILSSKVALDGGTAPVVSDHYGLEVELDF</sequence>
<dbReference type="AlphaFoldDB" id="A0A1G6CZL2"/>
<dbReference type="InterPro" id="IPR036691">
    <property type="entry name" value="Endo/exonu/phosph_ase_sf"/>
</dbReference>
<reference evidence="2 3" key="1">
    <citation type="submission" date="2016-10" db="EMBL/GenBank/DDBJ databases">
        <authorList>
            <person name="de Groot N.N."/>
        </authorList>
    </citation>
    <scope>NUCLEOTIDE SEQUENCE [LARGE SCALE GENOMIC DNA]</scope>
    <source>
        <strain evidence="2 3">A-4</strain>
    </source>
</reference>
<dbReference type="GO" id="GO:0003824">
    <property type="term" value="F:catalytic activity"/>
    <property type="evidence" value="ECO:0007669"/>
    <property type="project" value="InterPro"/>
</dbReference>
<dbReference type="RefSeq" id="WP_074486469.1">
    <property type="nucleotide sequence ID" value="NZ_FMXP01000029.1"/>
</dbReference>
<evidence type="ECO:0000259" key="1">
    <source>
        <dbReference type="Pfam" id="PF03372"/>
    </source>
</evidence>
<dbReference type="InterPro" id="IPR005135">
    <property type="entry name" value="Endo/exonuclease/phosphatase"/>
</dbReference>
<dbReference type="CDD" id="cd09079">
    <property type="entry name" value="RgfB-like"/>
    <property type="match status" value="1"/>
</dbReference>
<feature type="domain" description="Endonuclease/exonuclease/phosphatase" evidence="1">
    <location>
        <begin position="25"/>
        <end position="263"/>
    </location>
</feature>